<keyword evidence="1" id="KW-0812">Transmembrane</keyword>
<proteinExistence type="predicted"/>
<reference evidence="3 4" key="1">
    <citation type="journal article" date="2015" name="Stand. Genomic Sci.">
        <title>Genomic Encyclopedia of Bacterial and Archaeal Type Strains, Phase III: the genomes of soil and plant-associated and newly described type strains.</title>
        <authorList>
            <person name="Whitman W.B."/>
            <person name="Woyke T."/>
            <person name="Klenk H.P."/>
            <person name="Zhou Y."/>
            <person name="Lilburn T.G."/>
            <person name="Beck B.J."/>
            <person name="De Vos P."/>
            <person name="Vandamme P."/>
            <person name="Eisen J.A."/>
            <person name="Garrity G."/>
            <person name="Hugenholtz P."/>
            <person name="Kyrpides N.C."/>
        </authorList>
    </citation>
    <scope>NUCLEOTIDE SEQUENCE [LARGE SCALE GENOMIC DNA]</scope>
    <source>
        <strain evidence="3 4">CGMCC 1.10136</strain>
    </source>
</reference>
<keyword evidence="1" id="KW-1133">Transmembrane helix</keyword>
<sequence length="62" mass="6555">MKANVGGADKWLRIAVGVALIAWAAMGGPAWAWIGVVPLLTGLFNFCPLYAMLGMSTCKTRS</sequence>
<keyword evidence="4" id="KW-1185">Reference proteome</keyword>
<feature type="transmembrane region" description="Helical" evidence="1">
    <location>
        <begin position="12"/>
        <end position="34"/>
    </location>
</feature>
<name>A0A562LWK5_9GAMM</name>
<accession>A0A562LWK5</accession>
<dbReference type="RefSeq" id="WP_144813518.1">
    <property type="nucleotide sequence ID" value="NZ_VLKP01000004.1"/>
</dbReference>
<dbReference type="EMBL" id="VLKP01000004">
    <property type="protein sequence ID" value="TWI12037.1"/>
    <property type="molecule type" value="Genomic_DNA"/>
</dbReference>
<evidence type="ECO:0000256" key="1">
    <source>
        <dbReference type="SAM" id="Phobius"/>
    </source>
</evidence>
<evidence type="ECO:0000313" key="3">
    <source>
        <dbReference type="EMBL" id="TWI12037.1"/>
    </source>
</evidence>
<organism evidence="3 4">
    <name type="scientific">Aerolutibacter ruishenii</name>
    <dbReference type="NCBI Taxonomy" id="686800"/>
    <lineage>
        <taxon>Bacteria</taxon>
        <taxon>Pseudomonadati</taxon>
        <taxon>Pseudomonadota</taxon>
        <taxon>Gammaproteobacteria</taxon>
        <taxon>Lysobacterales</taxon>
        <taxon>Lysobacteraceae</taxon>
        <taxon>Aerolutibacter</taxon>
    </lineage>
</organism>
<dbReference type="Proteomes" id="UP000316471">
    <property type="component" value="Unassembled WGS sequence"/>
</dbReference>
<feature type="transmembrane region" description="Helical" evidence="1">
    <location>
        <begin position="40"/>
        <end position="58"/>
    </location>
</feature>
<evidence type="ECO:0000313" key="4">
    <source>
        <dbReference type="Proteomes" id="UP000316471"/>
    </source>
</evidence>
<comment type="caution">
    <text evidence="3">The sequence shown here is derived from an EMBL/GenBank/DDBJ whole genome shotgun (WGS) entry which is preliminary data.</text>
</comment>
<gene>
    <name evidence="3" type="ORF">IP93_01318</name>
</gene>
<dbReference type="Pfam" id="PF11127">
    <property type="entry name" value="YgaP-like_TM"/>
    <property type="match status" value="1"/>
</dbReference>
<feature type="domain" description="Inner membrane protein YgaP-like transmembrane" evidence="2">
    <location>
        <begin position="1"/>
        <end position="60"/>
    </location>
</feature>
<evidence type="ECO:0000259" key="2">
    <source>
        <dbReference type="Pfam" id="PF11127"/>
    </source>
</evidence>
<protein>
    <recommendedName>
        <fullName evidence="2">Inner membrane protein YgaP-like transmembrane domain-containing protein</fullName>
    </recommendedName>
</protein>
<dbReference type="InterPro" id="IPR021309">
    <property type="entry name" value="YgaP-like_TM"/>
</dbReference>
<dbReference type="AlphaFoldDB" id="A0A562LWK5"/>
<keyword evidence="1" id="KW-0472">Membrane</keyword>